<evidence type="ECO:0000313" key="1">
    <source>
        <dbReference type="EMBL" id="WGI23628.1"/>
    </source>
</evidence>
<sequence length="245" mass="27885">MTFTRPHHQKISQLLSQFNPEFLHQNNILFGGGTRIALELNEFRESVDIDLFCIGTDAYRVARSTITNVSFGELVKEGCEIERFAGREIRADRDAIRTLLVGTDKPIKLEIVNFSNQHLLPGEVNTLFPIACVSRVGCFATKLTANADRYNDHIKDILDLCMMRREWGNIPERAWEIACEEYGQRTISSALGRALRKLHQNEKAKVEAVDSLRVEPALANEIIDEQSNAWLEELMEKGLVERIQS</sequence>
<keyword evidence="1" id="KW-0808">Transferase</keyword>
<protein>
    <submittedName>
        <fullName evidence="1">Nucleotidyl transferase AbiEii/AbiGii toxin family protein</fullName>
    </submittedName>
</protein>
<evidence type="ECO:0000313" key="2">
    <source>
        <dbReference type="Proteomes" id="UP001179830"/>
    </source>
</evidence>
<dbReference type="Pfam" id="PF08843">
    <property type="entry name" value="AbiEii"/>
    <property type="match status" value="1"/>
</dbReference>
<accession>A0ABY8LJT0</accession>
<keyword evidence="2" id="KW-1185">Reference proteome</keyword>
<reference evidence="1" key="1">
    <citation type="submission" date="2023-04" db="EMBL/GenBank/DDBJ databases">
        <title>Complete genome sequence of Halomonas alkaliantarctica MSP3 isolated from marine sediment, Jeju Island.</title>
        <authorList>
            <person name="Park S.-J."/>
        </authorList>
    </citation>
    <scope>NUCLEOTIDE SEQUENCE</scope>
    <source>
        <strain evidence="1">MSP3</strain>
    </source>
</reference>
<dbReference type="EMBL" id="CP122961">
    <property type="protein sequence ID" value="WGI23628.1"/>
    <property type="molecule type" value="Genomic_DNA"/>
</dbReference>
<dbReference type="RefSeq" id="WP_280103488.1">
    <property type="nucleotide sequence ID" value="NZ_CP122961.1"/>
</dbReference>
<dbReference type="GO" id="GO:0016740">
    <property type="term" value="F:transferase activity"/>
    <property type="evidence" value="ECO:0007669"/>
    <property type="project" value="UniProtKB-KW"/>
</dbReference>
<gene>
    <name evidence="1" type="ORF">QEN58_09685</name>
</gene>
<name>A0ABY8LJT0_9GAMM</name>
<proteinExistence type="predicted"/>
<dbReference type="Proteomes" id="UP001179830">
    <property type="component" value="Chromosome"/>
</dbReference>
<dbReference type="InterPro" id="IPR014942">
    <property type="entry name" value="AbiEii"/>
</dbReference>
<organism evidence="1 2">
    <name type="scientific">Halomonas alkaliantarctica</name>
    <dbReference type="NCBI Taxonomy" id="232346"/>
    <lineage>
        <taxon>Bacteria</taxon>
        <taxon>Pseudomonadati</taxon>
        <taxon>Pseudomonadota</taxon>
        <taxon>Gammaproteobacteria</taxon>
        <taxon>Oceanospirillales</taxon>
        <taxon>Halomonadaceae</taxon>
        <taxon>Halomonas</taxon>
    </lineage>
</organism>